<feature type="domain" description="C2H2-type" evidence="9">
    <location>
        <begin position="292"/>
        <end position="315"/>
    </location>
</feature>
<keyword evidence="4 7" id="KW-0863">Zinc-finger</keyword>
<feature type="region of interest" description="Disordered" evidence="8">
    <location>
        <begin position="233"/>
        <end position="256"/>
    </location>
</feature>
<dbReference type="Pfam" id="PF00096">
    <property type="entry name" value="zf-C2H2"/>
    <property type="match status" value="1"/>
</dbReference>
<reference evidence="11" key="1">
    <citation type="submission" date="2013-02" db="EMBL/GenBank/DDBJ databases">
        <authorList>
            <person name="Hughes D."/>
        </authorList>
    </citation>
    <scope>NUCLEOTIDE SEQUENCE</scope>
    <source>
        <strain>Durham</strain>
        <strain evidence="11">NC isolate 2 -- Noor lab</strain>
    </source>
</reference>
<dbReference type="Proteomes" id="UP000015102">
    <property type="component" value="Unassembled WGS sequence"/>
</dbReference>
<dbReference type="InterPro" id="IPR013087">
    <property type="entry name" value="Znf_C2H2_type"/>
</dbReference>
<sequence>MAPTTQCCVCNQNASGMIQIKNHPNKLDSLLNFISGHQAQEDDFLCIVCYEELKQACDFKKKCMESPHYRPEQVIPKDEPIDNEVANSNCDSSIISLKDFFGPNQILESQGEDDDDDVGEPQIETEVINVSSEDDNEEEDIDTQETANTSTEKDSERNADKNIDLFFSTSDKICEFCFKSFDSKHGVDIHKKIHKFEEKPYTCPYKQSHITNYKCSYCNKTYKSKLLMENHEKSHEKSLEEGSSQSGTTNDSTRKSSKRYDCKVCGRGFTAKANLVFHVKYQHDKNWRVKDFECILCTEVFQKSEKLTAHLKKVHKCL</sequence>
<dbReference type="InterPro" id="IPR050888">
    <property type="entry name" value="ZnF_C2H2-type_TF"/>
</dbReference>
<dbReference type="PROSITE" id="PS00028">
    <property type="entry name" value="ZINC_FINGER_C2H2_1"/>
    <property type="match status" value="4"/>
</dbReference>
<evidence type="ECO:0000256" key="8">
    <source>
        <dbReference type="SAM" id="MobiDB-lite"/>
    </source>
</evidence>
<proteinExistence type="predicted"/>
<dbReference type="PROSITE" id="PS50157">
    <property type="entry name" value="ZINC_FINGER_C2H2_2"/>
    <property type="match status" value="4"/>
</dbReference>
<feature type="domain" description="C2H2-type" evidence="9">
    <location>
        <begin position="172"/>
        <end position="199"/>
    </location>
</feature>
<keyword evidence="2" id="KW-0479">Metal-binding</keyword>
<dbReference type="HOGENOM" id="CLU_875193_0_0_1"/>
<feature type="region of interest" description="Disordered" evidence="8">
    <location>
        <begin position="127"/>
        <end position="156"/>
    </location>
</feature>
<evidence type="ECO:0000256" key="3">
    <source>
        <dbReference type="ARBA" id="ARBA00022737"/>
    </source>
</evidence>
<evidence type="ECO:0000256" key="5">
    <source>
        <dbReference type="ARBA" id="ARBA00022833"/>
    </source>
</evidence>
<organism evidence="10 11">
    <name type="scientific">Megaselia scalaris</name>
    <name type="common">Humpbacked fly</name>
    <name type="synonym">Phora scalaris</name>
    <dbReference type="NCBI Taxonomy" id="36166"/>
    <lineage>
        <taxon>Eukaryota</taxon>
        <taxon>Metazoa</taxon>
        <taxon>Ecdysozoa</taxon>
        <taxon>Arthropoda</taxon>
        <taxon>Hexapoda</taxon>
        <taxon>Insecta</taxon>
        <taxon>Pterygota</taxon>
        <taxon>Neoptera</taxon>
        <taxon>Endopterygota</taxon>
        <taxon>Diptera</taxon>
        <taxon>Brachycera</taxon>
        <taxon>Muscomorpha</taxon>
        <taxon>Platypezoidea</taxon>
        <taxon>Phoridae</taxon>
        <taxon>Megaseliini</taxon>
        <taxon>Megaselia</taxon>
    </lineage>
</organism>
<evidence type="ECO:0000256" key="4">
    <source>
        <dbReference type="ARBA" id="ARBA00022771"/>
    </source>
</evidence>
<evidence type="ECO:0000256" key="1">
    <source>
        <dbReference type="ARBA" id="ARBA00004123"/>
    </source>
</evidence>
<evidence type="ECO:0000313" key="11">
    <source>
        <dbReference type="Proteomes" id="UP000015102"/>
    </source>
</evidence>
<dbReference type="GO" id="GO:0008270">
    <property type="term" value="F:zinc ion binding"/>
    <property type="evidence" value="ECO:0007669"/>
    <property type="project" value="UniProtKB-KW"/>
</dbReference>
<evidence type="ECO:0000256" key="2">
    <source>
        <dbReference type="ARBA" id="ARBA00022723"/>
    </source>
</evidence>
<name>T1GIN4_MEGSC</name>
<evidence type="ECO:0000256" key="7">
    <source>
        <dbReference type="PROSITE-ProRule" id="PRU00042"/>
    </source>
</evidence>
<dbReference type="EMBL" id="CAQQ02393504">
    <property type="status" value="NOT_ANNOTATED_CDS"/>
    <property type="molecule type" value="Genomic_DNA"/>
</dbReference>
<feature type="compositionally biased region" description="Acidic residues" evidence="8">
    <location>
        <begin position="132"/>
        <end position="143"/>
    </location>
</feature>
<dbReference type="SUPFAM" id="SSF57667">
    <property type="entry name" value="beta-beta-alpha zinc fingers"/>
    <property type="match status" value="1"/>
</dbReference>
<feature type="compositionally biased region" description="Polar residues" evidence="8">
    <location>
        <begin position="241"/>
        <end position="251"/>
    </location>
</feature>
<keyword evidence="11" id="KW-1185">Reference proteome</keyword>
<protein>
    <recommendedName>
        <fullName evidence="9">C2H2-type domain-containing protein</fullName>
    </recommendedName>
</protein>
<evidence type="ECO:0000313" key="10">
    <source>
        <dbReference type="EnsemblMetazoa" id="MESCA003317-PA"/>
    </source>
</evidence>
<keyword evidence="6" id="KW-0539">Nucleus</keyword>
<comment type="subcellular location">
    <subcellularLocation>
        <location evidence="1">Nucleus</location>
    </subcellularLocation>
</comment>
<accession>T1GIN4</accession>
<dbReference type="SMART" id="SM00355">
    <property type="entry name" value="ZnF_C2H2"/>
    <property type="match status" value="4"/>
</dbReference>
<dbReference type="GO" id="GO:0005634">
    <property type="term" value="C:nucleus"/>
    <property type="evidence" value="ECO:0007669"/>
    <property type="project" value="UniProtKB-SubCell"/>
</dbReference>
<keyword evidence="3" id="KW-0677">Repeat</keyword>
<dbReference type="STRING" id="36166.T1GIN4"/>
<keyword evidence="5" id="KW-0862">Zinc</keyword>
<dbReference type="InterPro" id="IPR036236">
    <property type="entry name" value="Znf_C2H2_sf"/>
</dbReference>
<dbReference type="EnsemblMetazoa" id="MESCA003317-RA">
    <property type="protein sequence ID" value="MESCA003317-PA"/>
    <property type="gene ID" value="MESCA003317"/>
</dbReference>
<dbReference type="PANTHER" id="PTHR24406">
    <property type="entry name" value="TRANSCRIPTIONAL REPRESSOR CTCFL-RELATED"/>
    <property type="match status" value="1"/>
</dbReference>
<feature type="domain" description="C2H2-type" evidence="9">
    <location>
        <begin position="213"/>
        <end position="240"/>
    </location>
</feature>
<dbReference type="OMA" id="NRHFYTH"/>
<evidence type="ECO:0000256" key="6">
    <source>
        <dbReference type="ARBA" id="ARBA00023242"/>
    </source>
</evidence>
<evidence type="ECO:0000259" key="9">
    <source>
        <dbReference type="PROSITE" id="PS50157"/>
    </source>
</evidence>
<reference evidence="10" key="2">
    <citation type="submission" date="2015-06" db="UniProtKB">
        <authorList>
            <consortium name="EnsemblMetazoa"/>
        </authorList>
    </citation>
    <scope>IDENTIFICATION</scope>
</reference>
<dbReference type="Gene3D" id="3.30.160.60">
    <property type="entry name" value="Classic Zinc Finger"/>
    <property type="match status" value="2"/>
</dbReference>
<feature type="domain" description="C2H2-type" evidence="9">
    <location>
        <begin position="260"/>
        <end position="283"/>
    </location>
</feature>
<dbReference type="AlphaFoldDB" id="T1GIN4"/>